<feature type="chain" id="PRO_5029483657" description="Protein E6-like" evidence="2">
    <location>
        <begin position="23"/>
        <end position="223"/>
    </location>
</feature>
<feature type="region of interest" description="Disordered" evidence="1">
    <location>
        <begin position="191"/>
        <end position="223"/>
    </location>
</feature>
<dbReference type="Proteomes" id="UP000593562">
    <property type="component" value="Unassembled WGS sequence"/>
</dbReference>
<dbReference type="OrthoDB" id="749662at2759"/>
<evidence type="ECO:0000313" key="4">
    <source>
        <dbReference type="Proteomes" id="UP000593562"/>
    </source>
</evidence>
<dbReference type="PANTHER" id="PTHR35274">
    <property type="entry name" value="E6-LIKE PROTEIN"/>
    <property type="match status" value="1"/>
</dbReference>
<dbReference type="AlphaFoldDB" id="A0A7J7CEN4"/>
<feature type="compositionally biased region" description="Polar residues" evidence="1">
    <location>
        <begin position="191"/>
        <end position="201"/>
    </location>
</feature>
<gene>
    <name evidence="3" type="ORF">HS088_TW17G00091</name>
</gene>
<evidence type="ECO:0008006" key="5">
    <source>
        <dbReference type="Google" id="ProtNLM"/>
    </source>
</evidence>
<name>A0A7J7CEN4_TRIWF</name>
<dbReference type="InterPro" id="IPR040290">
    <property type="entry name" value="Prot_E6-like"/>
</dbReference>
<evidence type="ECO:0000313" key="3">
    <source>
        <dbReference type="EMBL" id="KAF5732562.1"/>
    </source>
</evidence>
<proteinExistence type="predicted"/>
<sequence length="223" mass="25507">MAKQVSCFFLILFFSSTVQIQARDSFFFSKLTHYSINKHHEKKPKKLIPPLVPPTLAPTQTPAPAPAPTTILQSGLDETDLVNQELSGFSYQSNNNEYKLTGETPLTGHENENYNNNNNGYGLNENGYESSNYNNNGYSSNYKSSNNGYYEMERQGMSDTRSLENGRYYYDVKNYNPTGYEGTRNNVQSYYGNSEQSSNELKSIEEEYQNQEAYQEIPEEYVP</sequence>
<organism evidence="3 4">
    <name type="scientific">Tripterygium wilfordii</name>
    <name type="common">Thunder God vine</name>
    <dbReference type="NCBI Taxonomy" id="458696"/>
    <lineage>
        <taxon>Eukaryota</taxon>
        <taxon>Viridiplantae</taxon>
        <taxon>Streptophyta</taxon>
        <taxon>Embryophyta</taxon>
        <taxon>Tracheophyta</taxon>
        <taxon>Spermatophyta</taxon>
        <taxon>Magnoliopsida</taxon>
        <taxon>eudicotyledons</taxon>
        <taxon>Gunneridae</taxon>
        <taxon>Pentapetalae</taxon>
        <taxon>rosids</taxon>
        <taxon>fabids</taxon>
        <taxon>Celastrales</taxon>
        <taxon>Celastraceae</taxon>
        <taxon>Tripterygium</taxon>
    </lineage>
</organism>
<feature type="signal peptide" evidence="2">
    <location>
        <begin position="1"/>
        <end position="22"/>
    </location>
</feature>
<dbReference type="EMBL" id="JAAARO010000017">
    <property type="protein sequence ID" value="KAF5732562.1"/>
    <property type="molecule type" value="Genomic_DNA"/>
</dbReference>
<keyword evidence="2" id="KW-0732">Signal</keyword>
<keyword evidence="4" id="KW-1185">Reference proteome</keyword>
<evidence type="ECO:0000256" key="2">
    <source>
        <dbReference type="SAM" id="SignalP"/>
    </source>
</evidence>
<comment type="caution">
    <text evidence="3">The sequence shown here is derived from an EMBL/GenBank/DDBJ whole genome shotgun (WGS) entry which is preliminary data.</text>
</comment>
<dbReference type="PANTHER" id="PTHR35274:SF2">
    <property type="entry name" value="E6-LIKE PROTEIN"/>
    <property type="match status" value="1"/>
</dbReference>
<accession>A0A7J7CEN4</accession>
<dbReference type="InParanoid" id="A0A7J7CEN4"/>
<protein>
    <recommendedName>
        <fullName evidence="5">Protein E6-like</fullName>
    </recommendedName>
</protein>
<evidence type="ECO:0000256" key="1">
    <source>
        <dbReference type="SAM" id="MobiDB-lite"/>
    </source>
</evidence>
<reference evidence="3 4" key="1">
    <citation type="journal article" date="2020" name="Nat. Commun.">
        <title>Genome of Tripterygium wilfordii and identification of cytochrome P450 involved in triptolide biosynthesis.</title>
        <authorList>
            <person name="Tu L."/>
            <person name="Su P."/>
            <person name="Zhang Z."/>
            <person name="Gao L."/>
            <person name="Wang J."/>
            <person name="Hu T."/>
            <person name="Zhou J."/>
            <person name="Zhang Y."/>
            <person name="Zhao Y."/>
            <person name="Liu Y."/>
            <person name="Song Y."/>
            <person name="Tong Y."/>
            <person name="Lu Y."/>
            <person name="Yang J."/>
            <person name="Xu C."/>
            <person name="Jia M."/>
            <person name="Peters R.J."/>
            <person name="Huang L."/>
            <person name="Gao W."/>
        </authorList>
    </citation>
    <scope>NUCLEOTIDE SEQUENCE [LARGE SCALE GENOMIC DNA]</scope>
    <source>
        <strain evidence="4">cv. XIE 37</strain>
        <tissue evidence="3">Leaf</tissue>
    </source>
</reference>